<accession>A0ABW1YRQ2</accession>
<gene>
    <name evidence="1" type="ORF">ACFQBM_18965</name>
</gene>
<organism evidence="1 2">
    <name type="scientific">Microbulbifer taiwanensis</name>
    <dbReference type="NCBI Taxonomy" id="986746"/>
    <lineage>
        <taxon>Bacteria</taxon>
        <taxon>Pseudomonadati</taxon>
        <taxon>Pseudomonadota</taxon>
        <taxon>Gammaproteobacteria</taxon>
        <taxon>Cellvibrionales</taxon>
        <taxon>Microbulbiferaceae</taxon>
        <taxon>Microbulbifer</taxon>
    </lineage>
</organism>
<comment type="caution">
    <text evidence="1">The sequence shown here is derived from an EMBL/GenBank/DDBJ whole genome shotgun (WGS) entry which is preliminary data.</text>
</comment>
<sequence length="132" mass="14793">MPHIAFQPVTFQVCLPVVIAHWLPLPEQTGTFDFWKPLNSKDLNEDNMNKTLAMTFLCTTLSTTAIANSYNDLTIHQHTDRSTIGPKTLIELQNAGSQWVQTPLQAGAKPNFDLEEVDVHLPPPEDDKQKIA</sequence>
<evidence type="ECO:0000313" key="2">
    <source>
        <dbReference type="Proteomes" id="UP001596425"/>
    </source>
</evidence>
<keyword evidence="2" id="KW-1185">Reference proteome</keyword>
<dbReference type="RefSeq" id="WP_193192736.1">
    <property type="nucleotide sequence ID" value="NZ_JACZFR010000032.1"/>
</dbReference>
<proteinExistence type="predicted"/>
<reference evidence="2" key="1">
    <citation type="journal article" date="2019" name="Int. J. Syst. Evol. Microbiol.">
        <title>The Global Catalogue of Microorganisms (GCM) 10K type strain sequencing project: providing services to taxonomists for standard genome sequencing and annotation.</title>
        <authorList>
            <consortium name="The Broad Institute Genomics Platform"/>
            <consortium name="The Broad Institute Genome Sequencing Center for Infectious Disease"/>
            <person name="Wu L."/>
            <person name="Ma J."/>
        </authorList>
    </citation>
    <scope>NUCLEOTIDE SEQUENCE [LARGE SCALE GENOMIC DNA]</scope>
    <source>
        <strain evidence="2">CGMCC 1.13718</strain>
    </source>
</reference>
<protein>
    <submittedName>
        <fullName evidence="1">Uncharacterized protein</fullName>
    </submittedName>
</protein>
<evidence type="ECO:0000313" key="1">
    <source>
        <dbReference type="EMBL" id="MFC6635360.1"/>
    </source>
</evidence>
<name>A0ABW1YRQ2_9GAMM</name>
<dbReference type="Proteomes" id="UP001596425">
    <property type="component" value="Unassembled WGS sequence"/>
</dbReference>
<dbReference type="EMBL" id="JBHSVR010000001">
    <property type="protein sequence ID" value="MFC6635360.1"/>
    <property type="molecule type" value="Genomic_DNA"/>
</dbReference>